<dbReference type="InterPro" id="IPR000515">
    <property type="entry name" value="MetI-like"/>
</dbReference>
<name>A0A6J7TU54_9ZZZZ</name>
<evidence type="ECO:0000256" key="8">
    <source>
        <dbReference type="SAM" id="Phobius"/>
    </source>
</evidence>
<dbReference type="PANTHER" id="PTHR42929">
    <property type="entry name" value="INNER MEMBRANE ABC TRANSPORTER PERMEASE PROTEIN YDCU-RELATED-RELATED"/>
    <property type="match status" value="1"/>
</dbReference>
<feature type="transmembrane region" description="Helical" evidence="8">
    <location>
        <begin position="140"/>
        <end position="163"/>
    </location>
</feature>
<keyword evidence="6 8" id="KW-1133">Transmembrane helix</keyword>
<keyword evidence="7 8" id="KW-0472">Membrane</keyword>
<feature type="transmembrane region" description="Helical" evidence="8">
    <location>
        <begin position="86"/>
        <end position="106"/>
    </location>
</feature>
<dbReference type="PROSITE" id="PS50928">
    <property type="entry name" value="ABC_TM1"/>
    <property type="match status" value="1"/>
</dbReference>
<feature type="transmembrane region" description="Helical" evidence="8">
    <location>
        <begin position="47"/>
        <end position="66"/>
    </location>
</feature>
<evidence type="ECO:0000256" key="5">
    <source>
        <dbReference type="ARBA" id="ARBA00022692"/>
    </source>
</evidence>
<evidence type="ECO:0000256" key="2">
    <source>
        <dbReference type="ARBA" id="ARBA00007069"/>
    </source>
</evidence>
<comment type="similarity">
    <text evidence="2">Belongs to the binding-protein-dependent transport system permease family. CysTW subfamily.</text>
</comment>
<feature type="domain" description="ABC transmembrane type-1" evidence="9">
    <location>
        <begin position="136"/>
        <end position="350"/>
    </location>
</feature>
<evidence type="ECO:0000256" key="1">
    <source>
        <dbReference type="ARBA" id="ARBA00004651"/>
    </source>
</evidence>
<protein>
    <submittedName>
        <fullName evidence="11">Unannotated protein</fullName>
    </submittedName>
</protein>
<evidence type="ECO:0000256" key="6">
    <source>
        <dbReference type="ARBA" id="ARBA00022989"/>
    </source>
</evidence>
<feature type="transmembrane region" description="Helical" evidence="8">
    <location>
        <begin position="230"/>
        <end position="252"/>
    </location>
</feature>
<organism evidence="11">
    <name type="scientific">freshwater metagenome</name>
    <dbReference type="NCBI Taxonomy" id="449393"/>
    <lineage>
        <taxon>unclassified sequences</taxon>
        <taxon>metagenomes</taxon>
        <taxon>ecological metagenomes</taxon>
    </lineage>
</organism>
<dbReference type="SUPFAM" id="SSF161098">
    <property type="entry name" value="MetI-like"/>
    <property type="match status" value="1"/>
</dbReference>
<comment type="subcellular location">
    <subcellularLocation>
        <location evidence="1">Cell membrane</location>
        <topology evidence="1">Multi-pass membrane protein</topology>
    </subcellularLocation>
</comment>
<gene>
    <name evidence="10" type="ORF">UFOPK4098_00141</name>
    <name evidence="11" type="ORF">UFOPK4347_00023</name>
</gene>
<dbReference type="Pfam" id="PF00528">
    <property type="entry name" value="BPD_transp_1"/>
    <property type="match status" value="1"/>
</dbReference>
<dbReference type="CDD" id="cd06261">
    <property type="entry name" value="TM_PBP2"/>
    <property type="match status" value="1"/>
</dbReference>
<feature type="transmembrane region" description="Helical" evidence="8">
    <location>
        <begin position="273"/>
        <end position="295"/>
    </location>
</feature>
<keyword evidence="3" id="KW-0813">Transport</keyword>
<evidence type="ECO:0000256" key="4">
    <source>
        <dbReference type="ARBA" id="ARBA00022475"/>
    </source>
</evidence>
<evidence type="ECO:0000313" key="11">
    <source>
        <dbReference type="EMBL" id="CAB5057479.1"/>
    </source>
</evidence>
<evidence type="ECO:0000259" key="9">
    <source>
        <dbReference type="PROSITE" id="PS50928"/>
    </source>
</evidence>
<keyword evidence="5 8" id="KW-0812">Transmembrane</keyword>
<dbReference type="EMBL" id="CAFBQU010000001">
    <property type="protein sequence ID" value="CAB5057479.1"/>
    <property type="molecule type" value="Genomic_DNA"/>
</dbReference>
<dbReference type="EMBL" id="CAFBPN010000002">
    <property type="protein sequence ID" value="CAB5008233.1"/>
    <property type="molecule type" value="Genomic_DNA"/>
</dbReference>
<dbReference type="GO" id="GO:0005886">
    <property type="term" value="C:plasma membrane"/>
    <property type="evidence" value="ECO:0007669"/>
    <property type="project" value="UniProtKB-SubCell"/>
</dbReference>
<sequence length="360" mass="39228">MASVVSAGKKWGDSLSSRPENVGLGVMLGLGVGAVALAAQWVKGPSAMLVAIAMLAMVVGLIYTAFAGGLEARKSLAPYGLLKPGMIWLCLFFLAPLWSMVVMSLSSKAGRFDFFPDFTWNFENYRIALTKFRPQFIRSFSYAGIATLLTVVIGYPLAYFIAFRGGKYRNILLGLVVVPFFTSYLIRTLAWNNILADEGPVVSLINTLHLSGIFESLDIMQNGKLMNTPAAVIGGLTYNFLPFMVLPIYVSLEKIDVRLVDAAMDLYSSASQAFRKVVLPLSLPGLFAGSLLVFIPAAGDFVNAQFLGNPQTTMIGNSIQDQFLRQLNYPVASAMSFVLMIIITIIVLIYTKFMGTEDLA</sequence>
<dbReference type="InterPro" id="IPR035906">
    <property type="entry name" value="MetI-like_sf"/>
</dbReference>
<evidence type="ECO:0000256" key="3">
    <source>
        <dbReference type="ARBA" id="ARBA00022448"/>
    </source>
</evidence>
<proteinExistence type="inferred from homology"/>
<evidence type="ECO:0000256" key="7">
    <source>
        <dbReference type="ARBA" id="ARBA00023136"/>
    </source>
</evidence>
<reference evidence="11" key="1">
    <citation type="submission" date="2020-05" db="EMBL/GenBank/DDBJ databases">
        <authorList>
            <person name="Chiriac C."/>
            <person name="Salcher M."/>
            <person name="Ghai R."/>
            <person name="Kavagutti S V."/>
        </authorList>
    </citation>
    <scope>NUCLEOTIDE SEQUENCE</scope>
</reference>
<dbReference type="Gene3D" id="1.10.3720.10">
    <property type="entry name" value="MetI-like"/>
    <property type="match status" value="1"/>
</dbReference>
<evidence type="ECO:0000313" key="10">
    <source>
        <dbReference type="EMBL" id="CAB5008233.1"/>
    </source>
</evidence>
<dbReference type="PANTHER" id="PTHR42929:SF1">
    <property type="entry name" value="INNER MEMBRANE ABC TRANSPORTER PERMEASE PROTEIN YDCU-RELATED"/>
    <property type="match status" value="1"/>
</dbReference>
<feature type="transmembrane region" description="Helical" evidence="8">
    <location>
        <begin position="21"/>
        <end position="41"/>
    </location>
</feature>
<keyword evidence="4" id="KW-1003">Cell membrane</keyword>
<dbReference type="GO" id="GO:0055085">
    <property type="term" value="P:transmembrane transport"/>
    <property type="evidence" value="ECO:0007669"/>
    <property type="project" value="InterPro"/>
</dbReference>
<feature type="transmembrane region" description="Helical" evidence="8">
    <location>
        <begin position="170"/>
        <end position="190"/>
    </location>
</feature>
<accession>A0A6J7TU54</accession>
<dbReference type="AlphaFoldDB" id="A0A6J7TU54"/>
<feature type="transmembrane region" description="Helical" evidence="8">
    <location>
        <begin position="331"/>
        <end position="350"/>
    </location>
</feature>